<sequence length="415" mass="45641">EGRTDGEEGETEADGEGGDQTDEGVVADVGNLSLGDADADGDGDVSMHDVLPDSASTSQQRKARVRSHKRRRLNHAGDAEGGPSAAEMEDVLNKLGNLEDRMQTAMNDAVQAEALWKEEYQELVDERAGMVRDRYEKKLMKYKERRRELEREKKKWEERMAEGEGAKWKGKGKEREVEDGDEKEARDEGEMEGDDESRWVRLLFNETVGQATDGSDIAIASVWSNVKGMGDDANEVAKHISNLKAEVEQLTHELALEKVAFADTQGKVELLTQQLNESTQRQQELSTALSTIDTYIRNTVDEITAHQASHPPAPTPAPTLPSRAFLLQSIEPQLIDSIRSEVEPLLVKVRGDVEKTVQEGAKQLMGNVVNKLGVTMNILEALHRRMQMEEKGSDVLGSLAEGIHAVGGTGTGTSS</sequence>
<feature type="compositionally biased region" description="Basic residues" evidence="2">
    <location>
        <begin position="61"/>
        <end position="74"/>
    </location>
</feature>
<feature type="region of interest" description="Disordered" evidence="2">
    <location>
        <begin position="1"/>
        <end position="86"/>
    </location>
</feature>
<feature type="non-terminal residue" evidence="3">
    <location>
        <position position="1"/>
    </location>
</feature>
<evidence type="ECO:0000313" key="3">
    <source>
        <dbReference type="EMBL" id="PPQ85368.1"/>
    </source>
</evidence>
<dbReference type="AlphaFoldDB" id="A0A409X3N6"/>
<proteinExistence type="predicted"/>
<evidence type="ECO:0000313" key="4">
    <source>
        <dbReference type="Proteomes" id="UP000284842"/>
    </source>
</evidence>
<evidence type="ECO:0000256" key="1">
    <source>
        <dbReference type="SAM" id="Coils"/>
    </source>
</evidence>
<dbReference type="InParanoid" id="A0A409X3N6"/>
<dbReference type="OrthoDB" id="10650437at2759"/>
<evidence type="ECO:0000256" key="2">
    <source>
        <dbReference type="SAM" id="MobiDB-lite"/>
    </source>
</evidence>
<accession>A0A409X3N6</accession>
<dbReference type="STRING" id="181874.A0A409X3N6"/>
<dbReference type="Proteomes" id="UP000284842">
    <property type="component" value="Unassembled WGS sequence"/>
</dbReference>
<name>A0A409X3N6_9AGAR</name>
<feature type="compositionally biased region" description="Basic and acidic residues" evidence="2">
    <location>
        <begin position="163"/>
        <end position="176"/>
    </location>
</feature>
<keyword evidence="4" id="KW-1185">Reference proteome</keyword>
<protein>
    <submittedName>
        <fullName evidence="3">Uncharacterized protein</fullName>
    </submittedName>
</protein>
<feature type="compositionally biased region" description="Acidic residues" evidence="2">
    <location>
        <begin position="7"/>
        <end position="22"/>
    </location>
</feature>
<feature type="region of interest" description="Disordered" evidence="2">
    <location>
        <begin position="163"/>
        <end position="194"/>
    </location>
</feature>
<reference evidence="3 4" key="1">
    <citation type="journal article" date="2018" name="Evol. Lett.">
        <title>Horizontal gene cluster transfer increased hallucinogenic mushroom diversity.</title>
        <authorList>
            <person name="Reynolds H.T."/>
            <person name="Vijayakumar V."/>
            <person name="Gluck-Thaler E."/>
            <person name="Korotkin H.B."/>
            <person name="Matheny P.B."/>
            <person name="Slot J.C."/>
        </authorList>
    </citation>
    <scope>NUCLEOTIDE SEQUENCE [LARGE SCALE GENOMIC DNA]</scope>
    <source>
        <strain evidence="3 4">2629</strain>
    </source>
</reference>
<gene>
    <name evidence="3" type="ORF">CVT24_005435</name>
</gene>
<keyword evidence="1" id="KW-0175">Coiled coil</keyword>
<feature type="coiled-coil region" evidence="1">
    <location>
        <begin position="233"/>
        <end position="288"/>
    </location>
</feature>
<organism evidence="3 4">
    <name type="scientific">Panaeolus cyanescens</name>
    <dbReference type="NCBI Taxonomy" id="181874"/>
    <lineage>
        <taxon>Eukaryota</taxon>
        <taxon>Fungi</taxon>
        <taxon>Dikarya</taxon>
        <taxon>Basidiomycota</taxon>
        <taxon>Agaricomycotina</taxon>
        <taxon>Agaricomycetes</taxon>
        <taxon>Agaricomycetidae</taxon>
        <taxon>Agaricales</taxon>
        <taxon>Agaricineae</taxon>
        <taxon>Galeropsidaceae</taxon>
        <taxon>Panaeolus</taxon>
    </lineage>
</organism>
<dbReference type="EMBL" id="NHTK01004725">
    <property type="protein sequence ID" value="PPQ85368.1"/>
    <property type="molecule type" value="Genomic_DNA"/>
</dbReference>
<comment type="caution">
    <text evidence="3">The sequence shown here is derived from an EMBL/GenBank/DDBJ whole genome shotgun (WGS) entry which is preliminary data.</text>
</comment>